<organism evidence="1">
    <name type="scientific">Spironucleus salmonicida</name>
    <dbReference type="NCBI Taxonomy" id="348837"/>
    <lineage>
        <taxon>Eukaryota</taxon>
        <taxon>Metamonada</taxon>
        <taxon>Diplomonadida</taxon>
        <taxon>Hexamitidae</taxon>
        <taxon>Hexamitinae</taxon>
        <taxon>Spironucleus</taxon>
    </lineage>
</organism>
<accession>V6LUV2</accession>
<dbReference type="AlphaFoldDB" id="V6LUV2"/>
<evidence type="ECO:0000313" key="1">
    <source>
        <dbReference type="EMBL" id="EST48028.1"/>
    </source>
</evidence>
<protein>
    <submittedName>
        <fullName evidence="1">Uncharacterized protein</fullName>
    </submittedName>
</protein>
<dbReference type="VEuPathDB" id="GiardiaDB:SS50377_26229"/>
<gene>
    <name evidence="1" type="ORF">SS50377_11836</name>
</gene>
<name>V6LUV2_9EUKA</name>
<proteinExistence type="predicted"/>
<reference evidence="1" key="1">
    <citation type="journal article" date="2014" name="PLoS Genet.">
        <title>The Genome of Spironucleus salmonicida Highlights a Fish Pathogen Adapted to Fluctuating Environments.</title>
        <authorList>
            <person name="Xu F."/>
            <person name="Jerlstrom-Hultqvist J."/>
            <person name="Einarsson E."/>
            <person name="Astvaldsson A."/>
            <person name="Svard S.G."/>
            <person name="Andersson J.O."/>
        </authorList>
    </citation>
    <scope>NUCLEOTIDE SEQUENCE</scope>
</reference>
<dbReference type="EMBL" id="KI546009">
    <property type="protein sequence ID" value="EST48028.1"/>
    <property type="molecule type" value="Genomic_DNA"/>
</dbReference>
<sequence length="153" mass="17619">MGSAGTGNTSSMNKINQAYQDQSKLSKYNLDDAHLNNGAITHTFFLSPTIDCDQTYQNSKSKDNRINIPFVDSNGMTSKQKLLMLCQELQKMKIIINLSLIIQDQIRTTLKDKEIKKWRSKTILPSFQKHIFTIRMGKATVLRMLSFIERLFR</sequence>